<proteinExistence type="predicted"/>
<dbReference type="STRING" id="313595.P700755_002444"/>
<feature type="transmembrane region" description="Helical" evidence="1">
    <location>
        <begin position="34"/>
        <end position="51"/>
    </location>
</feature>
<keyword evidence="1" id="KW-0812">Transmembrane</keyword>
<keyword evidence="3" id="KW-1185">Reference proteome</keyword>
<name>K4IUQ9_PSYTT</name>
<dbReference type="Proteomes" id="UP000008514">
    <property type="component" value="Chromosome"/>
</dbReference>
<dbReference type="AlphaFoldDB" id="K4IUQ9"/>
<keyword evidence="1" id="KW-1133">Transmembrane helix</keyword>
<accession>K4IUQ9</accession>
<dbReference type="HOGENOM" id="CLU_2976068_0_0_10"/>
<dbReference type="EMBL" id="CP003879">
    <property type="protein sequence ID" value="AFU69210.1"/>
    <property type="molecule type" value="Genomic_DNA"/>
</dbReference>
<dbReference type="KEGG" id="ptq:P700755_002444"/>
<reference evidence="2" key="1">
    <citation type="submission" date="2006-03" db="EMBL/GenBank/DDBJ databases">
        <authorList>
            <person name="Bowman J."/>
            <person name="Ferriera S."/>
            <person name="Johnson J."/>
            <person name="Kravitz S."/>
            <person name="Halpern A."/>
            <person name="Remington K."/>
            <person name="Beeson K."/>
            <person name="Tran B."/>
            <person name="Rogers Y.-H."/>
            <person name="Friedman R."/>
            <person name="Venter J.C."/>
        </authorList>
    </citation>
    <scope>NUCLEOTIDE SEQUENCE [LARGE SCALE GENOMIC DNA]</scope>
    <source>
        <strain evidence="2">ATCC 700755</strain>
    </source>
</reference>
<dbReference type="eggNOG" id="ENOG5033102">
    <property type="taxonomic scope" value="Bacteria"/>
</dbReference>
<evidence type="ECO:0000256" key="1">
    <source>
        <dbReference type="SAM" id="Phobius"/>
    </source>
</evidence>
<reference evidence="2" key="2">
    <citation type="submission" date="2012-09" db="EMBL/GenBank/DDBJ databases">
        <title>The complete sequence of Psychroflexus torquis an extreme psychrophile from sea-ice that is stimulated by light.</title>
        <authorList>
            <person name="Feng S."/>
            <person name="Powell S.M."/>
            <person name="Bowman J.P."/>
        </authorList>
    </citation>
    <scope>NUCLEOTIDE SEQUENCE [LARGE SCALE GENOMIC DNA]</scope>
    <source>
        <strain evidence="2">ATCC 700755</strain>
    </source>
</reference>
<evidence type="ECO:0000313" key="3">
    <source>
        <dbReference type="Proteomes" id="UP000008514"/>
    </source>
</evidence>
<organism evidence="2 3">
    <name type="scientific">Psychroflexus torquis (strain ATCC 700755 / CIP 106069 / ACAM 623)</name>
    <dbReference type="NCBI Taxonomy" id="313595"/>
    <lineage>
        <taxon>Bacteria</taxon>
        <taxon>Pseudomonadati</taxon>
        <taxon>Bacteroidota</taxon>
        <taxon>Flavobacteriia</taxon>
        <taxon>Flavobacteriales</taxon>
        <taxon>Flavobacteriaceae</taxon>
        <taxon>Psychroflexus</taxon>
    </lineage>
</organism>
<sequence>MKSNTAKIMNALLIGFLAGIVIFGEVSAVISKNFVVLMPLLFPIYFIYRLINKSKKSI</sequence>
<evidence type="ECO:0000313" key="2">
    <source>
        <dbReference type="EMBL" id="AFU69210.1"/>
    </source>
</evidence>
<keyword evidence="1" id="KW-0472">Membrane</keyword>
<protein>
    <submittedName>
        <fullName evidence="2">Uncharacterized protein</fullName>
    </submittedName>
</protein>
<gene>
    <name evidence="2" type="ordered locus">P700755_002444</name>
</gene>